<organism evidence="1 2">
    <name type="scientific">Paratractidigestivibacter faecalis</name>
    <dbReference type="NCBI Taxonomy" id="2292441"/>
    <lineage>
        <taxon>Bacteria</taxon>
        <taxon>Bacillati</taxon>
        <taxon>Actinomycetota</taxon>
        <taxon>Coriobacteriia</taxon>
        <taxon>Coriobacteriales</taxon>
        <taxon>Atopobiaceae</taxon>
        <taxon>Paratractidigestivibacter</taxon>
    </lineage>
</organism>
<protein>
    <recommendedName>
        <fullName evidence="3">BrnA antitoxin of type II toxin-antitoxin system</fullName>
    </recommendedName>
</protein>
<comment type="caution">
    <text evidence="1">The sequence shown here is derived from an EMBL/GenBank/DDBJ whole genome shotgun (WGS) entry which is preliminary data.</text>
</comment>
<reference evidence="1 2" key="1">
    <citation type="submission" date="2024-04" db="EMBL/GenBank/DDBJ databases">
        <title>Human intestinal bacterial collection.</title>
        <authorList>
            <person name="Pauvert C."/>
            <person name="Hitch T.C.A."/>
            <person name="Clavel T."/>
        </authorList>
    </citation>
    <scope>NUCLEOTIDE SEQUENCE [LARGE SCALE GENOMIC DNA]</scope>
    <source>
        <strain evidence="1 2">CLA-AA-H197</strain>
    </source>
</reference>
<proteinExistence type="predicted"/>
<keyword evidence="2" id="KW-1185">Reference proteome</keyword>
<accession>A0ABV1IDR4</accession>
<evidence type="ECO:0000313" key="1">
    <source>
        <dbReference type="EMBL" id="MEQ2637026.1"/>
    </source>
</evidence>
<name>A0ABV1IDR4_9ACTN</name>
<dbReference type="RefSeq" id="WP_349181389.1">
    <property type="nucleotide sequence ID" value="NZ_JBBNGS010000002.1"/>
</dbReference>
<gene>
    <name evidence="1" type="ORF">AAAT05_01485</name>
</gene>
<evidence type="ECO:0000313" key="2">
    <source>
        <dbReference type="Proteomes" id="UP001478817"/>
    </source>
</evidence>
<evidence type="ECO:0008006" key="3">
    <source>
        <dbReference type="Google" id="ProtNLM"/>
    </source>
</evidence>
<sequence>MATEAQLRANAKYAKANVKRVGVSFYPSERDIYEWLQTQPNKQGYVKALIRADMERARGE</sequence>
<dbReference type="EMBL" id="JBBNGS010000002">
    <property type="protein sequence ID" value="MEQ2637026.1"/>
    <property type="molecule type" value="Genomic_DNA"/>
</dbReference>
<dbReference type="Proteomes" id="UP001478817">
    <property type="component" value="Unassembled WGS sequence"/>
</dbReference>